<organism evidence="7 8">
    <name type="scientific">Sphingomonas immobilis</name>
    <dbReference type="NCBI Taxonomy" id="3063997"/>
    <lineage>
        <taxon>Bacteria</taxon>
        <taxon>Pseudomonadati</taxon>
        <taxon>Pseudomonadota</taxon>
        <taxon>Alphaproteobacteria</taxon>
        <taxon>Sphingomonadales</taxon>
        <taxon>Sphingomonadaceae</taxon>
        <taxon>Sphingomonas</taxon>
    </lineage>
</organism>
<dbReference type="Gene3D" id="1.10.10.10">
    <property type="entry name" value="Winged helix-like DNA-binding domain superfamily/Winged helix DNA-binding domain"/>
    <property type="match status" value="1"/>
</dbReference>
<evidence type="ECO:0000313" key="7">
    <source>
        <dbReference type="EMBL" id="MDO7843387.1"/>
    </source>
</evidence>
<evidence type="ECO:0000256" key="2">
    <source>
        <dbReference type="ARBA" id="ARBA00023015"/>
    </source>
</evidence>
<comment type="similarity">
    <text evidence="1">Belongs to the LysR transcriptional regulatory family.</text>
</comment>
<feature type="domain" description="HTH lysR-type" evidence="6">
    <location>
        <begin position="1"/>
        <end position="58"/>
    </location>
</feature>
<keyword evidence="2" id="KW-0805">Transcription regulation</keyword>
<dbReference type="CDD" id="cd05466">
    <property type="entry name" value="PBP2_LTTR_substrate"/>
    <property type="match status" value="1"/>
</dbReference>
<proteinExistence type="inferred from homology"/>
<evidence type="ECO:0000256" key="3">
    <source>
        <dbReference type="ARBA" id="ARBA00023125"/>
    </source>
</evidence>
<name>A0ABT9A0M9_9SPHN</name>
<dbReference type="InterPro" id="IPR036390">
    <property type="entry name" value="WH_DNA-bd_sf"/>
</dbReference>
<reference evidence="7" key="1">
    <citation type="submission" date="2023-07" db="EMBL/GenBank/DDBJ databases">
        <authorList>
            <person name="Kim M.K."/>
        </authorList>
    </citation>
    <scope>NUCLEOTIDE SEQUENCE</scope>
    <source>
        <strain evidence="7">CA1-15</strain>
    </source>
</reference>
<dbReference type="SUPFAM" id="SSF46785">
    <property type="entry name" value="Winged helix' DNA-binding domain"/>
    <property type="match status" value="1"/>
</dbReference>
<gene>
    <name evidence="7" type="ORF">Q5H94_13710</name>
</gene>
<dbReference type="InterPro" id="IPR005119">
    <property type="entry name" value="LysR_subst-bd"/>
</dbReference>
<keyword evidence="8" id="KW-1185">Reference proteome</keyword>
<dbReference type="RefSeq" id="WP_304561841.1">
    <property type="nucleotide sequence ID" value="NZ_JAUQSZ010000009.1"/>
</dbReference>
<dbReference type="Pfam" id="PF03466">
    <property type="entry name" value="LysR_substrate"/>
    <property type="match status" value="1"/>
</dbReference>
<sequence>MEIQQLRHLMAAVTHGNLLKAAEESCISQSGLSRSIKSLEDRLGVPLLDRKPKGVEPTVYGLSVLRRAQVILNEVQRSIEELRAIEEARFGHVTIGVTQNYANYVVPEILSAVRRERPALRLKVLTGGFLELVTMINTEAIDFGFGIIGSLMQDDGVVVERLRAHQSKVFVRVGHPLTEKESVSVTDLAEADWMMLTSSAVQRAFAAFFARRGLMAPSQSLTTDSLHLIRSCLRDSDAVTILPAEAAARDVRDGFIVQLNCETPVEDSQIGFFHRRHGVLTPQAQFLLDRFRAALGKTPPVRKARTLTPRSSAPAADTSGQ</sequence>
<evidence type="ECO:0000256" key="4">
    <source>
        <dbReference type="ARBA" id="ARBA00023163"/>
    </source>
</evidence>
<dbReference type="Gene3D" id="3.40.190.290">
    <property type="match status" value="1"/>
</dbReference>
<keyword evidence="3" id="KW-0238">DNA-binding</keyword>
<dbReference type="PRINTS" id="PR00039">
    <property type="entry name" value="HTHLYSR"/>
</dbReference>
<feature type="region of interest" description="Disordered" evidence="5">
    <location>
        <begin position="299"/>
        <end position="321"/>
    </location>
</feature>
<dbReference type="InterPro" id="IPR000847">
    <property type="entry name" value="LysR_HTH_N"/>
</dbReference>
<keyword evidence="4" id="KW-0804">Transcription</keyword>
<dbReference type="PANTHER" id="PTHR30419:SF8">
    <property type="entry name" value="NITROGEN ASSIMILATION TRANSCRIPTIONAL ACTIVATOR-RELATED"/>
    <property type="match status" value="1"/>
</dbReference>
<dbReference type="InterPro" id="IPR050950">
    <property type="entry name" value="HTH-type_LysR_regulators"/>
</dbReference>
<accession>A0ABT9A0M9</accession>
<evidence type="ECO:0000256" key="5">
    <source>
        <dbReference type="SAM" id="MobiDB-lite"/>
    </source>
</evidence>
<dbReference type="SUPFAM" id="SSF53850">
    <property type="entry name" value="Periplasmic binding protein-like II"/>
    <property type="match status" value="1"/>
</dbReference>
<dbReference type="Proteomes" id="UP001176468">
    <property type="component" value="Unassembled WGS sequence"/>
</dbReference>
<dbReference type="EMBL" id="JAUQSZ010000009">
    <property type="protein sequence ID" value="MDO7843387.1"/>
    <property type="molecule type" value="Genomic_DNA"/>
</dbReference>
<evidence type="ECO:0000313" key="8">
    <source>
        <dbReference type="Proteomes" id="UP001176468"/>
    </source>
</evidence>
<evidence type="ECO:0000256" key="1">
    <source>
        <dbReference type="ARBA" id="ARBA00009437"/>
    </source>
</evidence>
<dbReference type="PANTHER" id="PTHR30419">
    <property type="entry name" value="HTH-TYPE TRANSCRIPTIONAL REGULATOR YBHD"/>
    <property type="match status" value="1"/>
</dbReference>
<comment type="caution">
    <text evidence="7">The sequence shown here is derived from an EMBL/GenBank/DDBJ whole genome shotgun (WGS) entry which is preliminary data.</text>
</comment>
<protein>
    <submittedName>
        <fullName evidence="7">LysR family transcriptional regulator</fullName>
    </submittedName>
</protein>
<dbReference type="InterPro" id="IPR036388">
    <property type="entry name" value="WH-like_DNA-bd_sf"/>
</dbReference>
<dbReference type="Pfam" id="PF00126">
    <property type="entry name" value="HTH_1"/>
    <property type="match status" value="1"/>
</dbReference>
<evidence type="ECO:0000259" key="6">
    <source>
        <dbReference type="PROSITE" id="PS50931"/>
    </source>
</evidence>
<dbReference type="PROSITE" id="PS50931">
    <property type="entry name" value="HTH_LYSR"/>
    <property type="match status" value="1"/>
</dbReference>